<dbReference type="InterPro" id="IPR019192">
    <property type="entry name" value="Ribosomal_mL40"/>
</dbReference>
<dbReference type="OrthoDB" id="5977625at2759"/>
<organism>
    <name type="scientific">Pediculus humanus subsp. corporis</name>
    <name type="common">Body louse</name>
    <dbReference type="NCBI Taxonomy" id="121224"/>
    <lineage>
        <taxon>Eukaryota</taxon>
        <taxon>Metazoa</taxon>
        <taxon>Ecdysozoa</taxon>
        <taxon>Arthropoda</taxon>
        <taxon>Hexapoda</taxon>
        <taxon>Insecta</taxon>
        <taxon>Pterygota</taxon>
        <taxon>Neoptera</taxon>
        <taxon>Paraneoptera</taxon>
        <taxon>Psocodea</taxon>
        <taxon>Troctomorpha</taxon>
        <taxon>Phthiraptera</taxon>
        <taxon>Anoplura</taxon>
        <taxon>Pediculidae</taxon>
        <taxon>Pediculus</taxon>
    </lineage>
</organism>
<dbReference type="EnsemblMetazoa" id="PHUM459650-RA">
    <property type="protein sequence ID" value="PHUM459650-PA"/>
    <property type="gene ID" value="PHUM459650"/>
</dbReference>
<dbReference type="VEuPathDB" id="VectorBase:PHUM459650"/>
<dbReference type="InParanoid" id="E0VV88"/>
<keyword evidence="9" id="KW-0175">Coiled coil</keyword>
<accession>E0VV88</accession>
<evidence type="ECO:0000256" key="9">
    <source>
        <dbReference type="SAM" id="Coils"/>
    </source>
</evidence>
<dbReference type="FunCoup" id="E0VV88">
    <property type="interactions" value="818"/>
</dbReference>
<proteinExistence type="inferred from homology"/>
<dbReference type="EMBL" id="DS235804">
    <property type="protein sequence ID" value="EEB17294.1"/>
    <property type="molecule type" value="Genomic_DNA"/>
</dbReference>
<reference evidence="11" key="3">
    <citation type="submission" date="2020-05" db="UniProtKB">
        <authorList>
            <consortium name="EnsemblMetazoa"/>
        </authorList>
    </citation>
    <scope>IDENTIFICATION</scope>
    <source>
        <strain evidence="11">USDA</strain>
    </source>
</reference>
<evidence type="ECO:0000256" key="4">
    <source>
        <dbReference type="ARBA" id="ARBA00022980"/>
    </source>
</evidence>
<dbReference type="InterPro" id="IPR039145">
    <property type="entry name" value="Ribosomal_mL40_metazoa/plant"/>
</dbReference>
<dbReference type="AlphaFoldDB" id="E0VV88"/>
<dbReference type="HOGENOM" id="CLU_087493_1_1_1"/>
<evidence type="ECO:0000256" key="2">
    <source>
        <dbReference type="ARBA" id="ARBA00009360"/>
    </source>
</evidence>
<evidence type="ECO:0000256" key="1">
    <source>
        <dbReference type="ARBA" id="ARBA00004173"/>
    </source>
</evidence>
<dbReference type="EMBL" id="AAZO01005584">
    <property type="status" value="NOT_ANNOTATED_CDS"/>
    <property type="molecule type" value="Genomic_DNA"/>
</dbReference>
<sequence length="157" mass="18745">MKAKKKIDVSIIKAREEKKKKKIEKLLKKRLRLNKEEKPIEENEIPICLMEDNKQQRSREINISENVLYERMKILREWSKVKSNEMKSDIMLINRLITSQKQALNELRLESEELYQAAVRIDEKLIPFQFNGPSETPPLENYPICDGEYIDISKKWL</sequence>
<dbReference type="eggNOG" id="KOG4778">
    <property type="taxonomic scope" value="Eukaryota"/>
</dbReference>
<dbReference type="KEGG" id="phu:Phum_PHUM459650"/>
<dbReference type="Pfam" id="PF09812">
    <property type="entry name" value="MRP-L28"/>
    <property type="match status" value="1"/>
</dbReference>
<evidence type="ECO:0000313" key="11">
    <source>
        <dbReference type="EnsemblMetazoa" id="PHUM459650-PA"/>
    </source>
</evidence>
<dbReference type="OMA" id="KEWARYK"/>
<dbReference type="Proteomes" id="UP000009046">
    <property type="component" value="Unassembled WGS sequence"/>
</dbReference>
<keyword evidence="4 10" id="KW-0689">Ribosomal protein</keyword>
<dbReference type="RefSeq" id="XP_002430032.1">
    <property type="nucleotide sequence ID" value="XM_002429987.1"/>
</dbReference>
<evidence type="ECO:0000256" key="7">
    <source>
        <dbReference type="ARBA" id="ARBA00035192"/>
    </source>
</evidence>
<dbReference type="STRING" id="121224.E0VV88"/>
<evidence type="ECO:0000313" key="10">
    <source>
        <dbReference type="EMBL" id="EEB17294.1"/>
    </source>
</evidence>
<dbReference type="FunFam" id="6.10.250.3440:FF:000001">
    <property type="entry name" value="Mitochondrial ribosomal protein L40"/>
    <property type="match status" value="1"/>
</dbReference>
<dbReference type="PANTHER" id="PTHR13359">
    <property type="entry name" value="39S RIBOSOMAL PROTEIN L40, MITOCHONDRIAL"/>
    <property type="match status" value="1"/>
</dbReference>
<gene>
    <name evidence="11" type="primary">8238398</name>
    <name evidence="10" type="ORF">Phum_PHUM459650</name>
</gene>
<dbReference type="GeneID" id="8238398"/>
<dbReference type="CTD" id="8238398"/>
<reference evidence="10" key="1">
    <citation type="submission" date="2007-04" db="EMBL/GenBank/DDBJ databases">
        <title>Annotation of Pediculus humanus corporis strain USDA.</title>
        <authorList>
            <person name="Kirkness E."/>
            <person name="Hannick L."/>
            <person name="Hass B."/>
            <person name="Bruggner R."/>
            <person name="Lawson D."/>
            <person name="Bidwell S."/>
            <person name="Joardar V."/>
            <person name="Caler E."/>
            <person name="Walenz B."/>
            <person name="Inman J."/>
            <person name="Schobel S."/>
            <person name="Galinsky K."/>
            <person name="Amedeo P."/>
            <person name="Strausberg R."/>
        </authorList>
    </citation>
    <scope>NUCLEOTIDE SEQUENCE</scope>
    <source>
        <strain evidence="10">USDA</strain>
    </source>
</reference>
<evidence type="ECO:0000313" key="12">
    <source>
        <dbReference type="Proteomes" id="UP000009046"/>
    </source>
</evidence>
<dbReference type="Gene3D" id="6.10.250.3440">
    <property type="match status" value="1"/>
</dbReference>
<reference evidence="10" key="2">
    <citation type="submission" date="2007-04" db="EMBL/GenBank/DDBJ databases">
        <title>The genome of the human body louse.</title>
        <authorList>
            <consortium name="The Human Body Louse Genome Consortium"/>
            <person name="Kirkness E."/>
            <person name="Walenz B."/>
            <person name="Hass B."/>
            <person name="Bruggner R."/>
            <person name="Strausberg R."/>
        </authorList>
    </citation>
    <scope>NUCLEOTIDE SEQUENCE</scope>
    <source>
        <strain evidence="10">USDA</strain>
    </source>
</reference>
<keyword evidence="3" id="KW-0809">Transit peptide</keyword>
<keyword evidence="12" id="KW-1185">Reference proteome</keyword>
<dbReference type="GO" id="GO:0005762">
    <property type="term" value="C:mitochondrial large ribosomal subunit"/>
    <property type="evidence" value="ECO:0007669"/>
    <property type="project" value="InterPro"/>
</dbReference>
<evidence type="ECO:0000256" key="6">
    <source>
        <dbReference type="ARBA" id="ARBA00023274"/>
    </source>
</evidence>
<comment type="subcellular location">
    <subcellularLocation>
        <location evidence="1">Mitochondrion</location>
    </subcellularLocation>
</comment>
<protein>
    <recommendedName>
        <fullName evidence="7">Large ribosomal subunit protein mL40</fullName>
    </recommendedName>
    <alternativeName>
        <fullName evidence="8">39S ribosomal protein L40, mitochondrial</fullName>
    </alternativeName>
</protein>
<name>E0VV88_PEDHC</name>
<evidence type="ECO:0000256" key="3">
    <source>
        <dbReference type="ARBA" id="ARBA00022946"/>
    </source>
</evidence>
<comment type="similarity">
    <text evidence="2">Belongs to the mitochondrion-specific ribosomal protein mL40 family.</text>
</comment>
<keyword evidence="5" id="KW-0496">Mitochondrion</keyword>
<evidence type="ECO:0000256" key="5">
    <source>
        <dbReference type="ARBA" id="ARBA00023128"/>
    </source>
</evidence>
<dbReference type="PANTHER" id="PTHR13359:SF2">
    <property type="entry name" value="LARGE RIBOSOMAL SUBUNIT PROTEIN ML40"/>
    <property type="match status" value="1"/>
</dbReference>
<feature type="coiled-coil region" evidence="9">
    <location>
        <begin position="97"/>
        <end position="124"/>
    </location>
</feature>
<keyword evidence="6" id="KW-0687">Ribonucleoprotein</keyword>
<evidence type="ECO:0000256" key="8">
    <source>
        <dbReference type="ARBA" id="ARBA00083752"/>
    </source>
</evidence>